<evidence type="ECO:0000313" key="7">
    <source>
        <dbReference type="EMBL" id="KMO32058.1"/>
    </source>
</evidence>
<proteinExistence type="inferred from homology"/>
<dbReference type="Proteomes" id="UP000035929">
    <property type="component" value="Unassembled WGS sequence"/>
</dbReference>
<organism evidence="7 8">
    <name type="scientific">Methylobacterium aquaticum</name>
    <dbReference type="NCBI Taxonomy" id="270351"/>
    <lineage>
        <taxon>Bacteria</taxon>
        <taxon>Pseudomonadati</taxon>
        <taxon>Pseudomonadota</taxon>
        <taxon>Alphaproteobacteria</taxon>
        <taxon>Hyphomicrobiales</taxon>
        <taxon>Methylobacteriaceae</taxon>
        <taxon>Methylobacterium</taxon>
    </lineage>
</organism>
<gene>
    <name evidence="7" type="ORF">VP06_18395</name>
</gene>
<comment type="cofactor">
    <cofactor evidence="1">
        <name>FAD</name>
        <dbReference type="ChEBI" id="CHEBI:57692"/>
    </cofactor>
</comment>
<protein>
    <submittedName>
        <fullName evidence="7">FAD-binding monooxygenase</fullName>
    </submittedName>
</protein>
<dbReference type="Gene3D" id="3.40.30.120">
    <property type="match status" value="1"/>
</dbReference>
<evidence type="ECO:0000256" key="2">
    <source>
        <dbReference type="ARBA" id="ARBA00007801"/>
    </source>
</evidence>
<comment type="similarity">
    <text evidence="2">Belongs to the PheA/TfdB FAD monooxygenase family.</text>
</comment>
<reference evidence="7 8" key="1">
    <citation type="submission" date="2015-03" db="EMBL/GenBank/DDBJ databases">
        <title>Genome sequencing of Methylobacterium aquaticum DSM16371 type strain.</title>
        <authorList>
            <person name="Chaudhry V."/>
            <person name="Patil P.B."/>
        </authorList>
    </citation>
    <scope>NUCLEOTIDE SEQUENCE [LARGE SCALE GENOMIC DNA]</scope>
    <source>
        <strain evidence="7 8">DSM 16371</strain>
    </source>
</reference>
<dbReference type="AlphaFoldDB" id="A0A0J6SFE1"/>
<dbReference type="GO" id="GO:0071949">
    <property type="term" value="F:FAD binding"/>
    <property type="evidence" value="ECO:0007669"/>
    <property type="project" value="InterPro"/>
</dbReference>
<name>A0A0J6SFE1_9HYPH</name>
<dbReference type="PANTHER" id="PTHR43004">
    <property type="entry name" value="TRK SYSTEM POTASSIUM UPTAKE PROTEIN"/>
    <property type="match status" value="1"/>
</dbReference>
<dbReference type="PATRIC" id="fig|270351.6.peg.1301"/>
<keyword evidence="7" id="KW-0560">Oxidoreductase</keyword>
<dbReference type="InterPro" id="IPR036188">
    <property type="entry name" value="FAD/NAD-bd_sf"/>
</dbReference>
<dbReference type="SUPFAM" id="SSF51905">
    <property type="entry name" value="FAD/NAD(P)-binding domain"/>
    <property type="match status" value="1"/>
</dbReference>
<evidence type="ECO:0000259" key="6">
    <source>
        <dbReference type="Pfam" id="PF01494"/>
    </source>
</evidence>
<accession>A0A0J6SFE1</accession>
<evidence type="ECO:0000256" key="1">
    <source>
        <dbReference type="ARBA" id="ARBA00001974"/>
    </source>
</evidence>
<feature type="compositionally biased region" description="Basic and acidic residues" evidence="5">
    <location>
        <begin position="431"/>
        <end position="441"/>
    </location>
</feature>
<evidence type="ECO:0000256" key="5">
    <source>
        <dbReference type="SAM" id="MobiDB-lite"/>
    </source>
</evidence>
<evidence type="ECO:0000256" key="3">
    <source>
        <dbReference type="ARBA" id="ARBA00022630"/>
    </source>
</evidence>
<dbReference type="PRINTS" id="PR00420">
    <property type="entry name" value="RNGMNOXGNASE"/>
</dbReference>
<comment type="caution">
    <text evidence="7">The sequence shown here is derived from an EMBL/GenBank/DDBJ whole genome shotgun (WGS) entry which is preliminary data.</text>
</comment>
<dbReference type="OrthoDB" id="9791689at2"/>
<dbReference type="Gene3D" id="3.50.50.60">
    <property type="entry name" value="FAD/NAD(P)-binding domain"/>
    <property type="match status" value="1"/>
</dbReference>
<keyword evidence="3" id="KW-0285">Flavoprotein</keyword>
<dbReference type="Gene3D" id="3.30.70.2450">
    <property type="match status" value="1"/>
</dbReference>
<dbReference type="Pfam" id="PF21274">
    <property type="entry name" value="Rng_hyd_C"/>
    <property type="match status" value="1"/>
</dbReference>
<sequence length="565" mass="61336">MTESQTASHDPQYHAPHGVDADVIVVGAGPVGLTTGCALRHHGVSCLLLEQRTEIKAYSRANNLWARPQELLAGIGLRDALAEQAYPVHTINFFVNGTPTTPIPIADVASPFPEVLYSGQDVIERTLGSTFAERGGRIERGVTVTDVVQDETGVTVVLRRGEDGPEERRRGRYLVAADGARSTIRARLGLDFEPVRLADCMNRQVDARLSWRRSQHPDQLWFFYYERGFAGIMPVWGGYHRLFFLADDTGVPDRDPTLPEIQALAREVTGDDTLTLTDPQWLTHSRFAYGVSPAYARGRVFLAGDAGHLSLPIGGQGMNAGLHDAVEIAWRLAMTLRGEAQPVVLASYDSERGGEHARLSAQQARGFRWTVYRGTITDTVLGLAAKALPNLGSLLQGTDDMQQMGVSYPKSPLNEDRLPGLGPLLRSGPKPGERAPDAEVTHRGETTSLFRFLANPDGWTTGWALLCFDGRSVEAHPALRDALRAVTPWPWIRPRLVLAGPVLDGAEVPVLSDLDGRAHGAYGVEGRPALVLVRPDGHIAFRSGGEAGETLAAYARRVFGAPPAA</sequence>
<dbReference type="Pfam" id="PF01494">
    <property type="entry name" value="FAD_binding_3"/>
    <property type="match status" value="1"/>
</dbReference>
<keyword evidence="7" id="KW-0503">Monooxygenase</keyword>
<dbReference type="InterPro" id="IPR002938">
    <property type="entry name" value="FAD-bd"/>
</dbReference>
<dbReference type="PANTHER" id="PTHR43004:SF19">
    <property type="entry name" value="BINDING MONOOXYGENASE, PUTATIVE (JCVI)-RELATED"/>
    <property type="match status" value="1"/>
</dbReference>
<dbReference type="InterPro" id="IPR036249">
    <property type="entry name" value="Thioredoxin-like_sf"/>
</dbReference>
<feature type="region of interest" description="Disordered" evidence="5">
    <location>
        <begin position="422"/>
        <end position="441"/>
    </location>
</feature>
<dbReference type="GO" id="GO:0016709">
    <property type="term" value="F:oxidoreductase activity, acting on paired donors, with incorporation or reduction of molecular oxygen, NAD(P)H as one donor, and incorporation of one atom of oxygen"/>
    <property type="evidence" value="ECO:0007669"/>
    <property type="project" value="UniProtKB-ARBA"/>
</dbReference>
<dbReference type="SUPFAM" id="SSF52833">
    <property type="entry name" value="Thioredoxin-like"/>
    <property type="match status" value="1"/>
</dbReference>
<feature type="domain" description="FAD-binding" evidence="6">
    <location>
        <begin position="20"/>
        <end position="352"/>
    </location>
</feature>
<evidence type="ECO:0000256" key="4">
    <source>
        <dbReference type="ARBA" id="ARBA00022827"/>
    </source>
</evidence>
<evidence type="ECO:0000313" key="8">
    <source>
        <dbReference type="Proteomes" id="UP000035929"/>
    </source>
</evidence>
<dbReference type="EMBL" id="LABX01000142">
    <property type="protein sequence ID" value="KMO32058.1"/>
    <property type="molecule type" value="Genomic_DNA"/>
</dbReference>
<dbReference type="RefSeq" id="WP_048465221.1">
    <property type="nucleotide sequence ID" value="NZ_LABX01000142.1"/>
</dbReference>
<dbReference type="InterPro" id="IPR050641">
    <property type="entry name" value="RIFMO-like"/>
</dbReference>
<keyword evidence="4" id="KW-0274">FAD</keyword>